<accession>A0A085WU32</accession>
<sequence>MSDSSTKLMAFGQPAPEPEKNRWVFGMRLRIEPYHKVAVENRTLTKKRERPDPFAVVISTPKYEP</sequence>
<reference evidence="1 2" key="1">
    <citation type="submission" date="2014-04" db="EMBL/GenBank/DDBJ databases">
        <title>Genome assembly of Hyalangium minutum DSM 14724.</title>
        <authorList>
            <person name="Sharma G."/>
            <person name="Subramanian S."/>
        </authorList>
    </citation>
    <scope>NUCLEOTIDE SEQUENCE [LARGE SCALE GENOMIC DNA]</scope>
    <source>
        <strain evidence="1 2">DSM 14724</strain>
    </source>
</reference>
<name>A0A085WU32_9BACT</name>
<dbReference type="AlphaFoldDB" id="A0A085WU32"/>
<proteinExistence type="predicted"/>
<keyword evidence="2" id="KW-1185">Reference proteome</keyword>
<dbReference type="RefSeq" id="WP_044182853.1">
    <property type="nucleotide sequence ID" value="NZ_JMCB01000002.1"/>
</dbReference>
<gene>
    <name evidence="1" type="ORF">DB31_3325</name>
</gene>
<dbReference type="Proteomes" id="UP000028725">
    <property type="component" value="Unassembled WGS sequence"/>
</dbReference>
<organism evidence="1 2">
    <name type="scientific">Hyalangium minutum</name>
    <dbReference type="NCBI Taxonomy" id="394096"/>
    <lineage>
        <taxon>Bacteria</taxon>
        <taxon>Pseudomonadati</taxon>
        <taxon>Myxococcota</taxon>
        <taxon>Myxococcia</taxon>
        <taxon>Myxococcales</taxon>
        <taxon>Cystobacterineae</taxon>
        <taxon>Archangiaceae</taxon>
        <taxon>Hyalangium</taxon>
    </lineage>
</organism>
<evidence type="ECO:0000313" key="1">
    <source>
        <dbReference type="EMBL" id="KFE71195.1"/>
    </source>
</evidence>
<evidence type="ECO:0000313" key="2">
    <source>
        <dbReference type="Proteomes" id="UP000028725"/>
    </source>
</evidence>
<dbReference type="EMBL" id="JMCB01000002">
    <property type="protein sequence ID" value="KFE71195.1"/>
    <property type="molecule type" value="Genomic_DNA"/>
</dbReference>
<protein>
    <submittedName>
        <fullName evidence="1">Uncharacterized protein</fullName>
    </submittedName>
</protein>
<comment type="caution">
    <text evidence="1">The sequence shown here is derived from an EMBL/GenBank/DDBJ whole genome shotgun (WGS) entry which is preliminary data.</text>
</comment>